<organism evidence="1 2">
    <name type="scientific">Vararia minispora EC-137</name>
    <dbReference type="NCBI Taxonomy" id="1314806"/>
    <lineage>
        <taxon>Eukaryota</taxon>
        <taxon>Fungi</taxon>
        <taxon>Dikarya</taxon>
        <taxon>Basidiomycota</taxon>
        <taxon>Agaricomycotina</taxon>
        <taxon>Agaricomycetes</taxon>
        <taxon>Russulales</taxon>
        <taxon>Lachnocladiaceae</taxon>
        <taxon>Vararia</taxon>
    </lineage>
</organism>
<feature type="non-terminal residue" evidence="1">
    <location>
        <position position="1"/>
    </location>
</feature>
<sequence length="145" mass="15731">SNNAFNNIIPSWCGEELAVVSLRVPVHSAELNVLLHAIPRPSMPSRRASMLSHQTLLFSLIMGLTPAAPLDCYALASSQDFYDLAVTISSSLLLSHQYYGRGCRLHRPHVFEASILSSSWPSGTIKAPPAPASFLAPAHALLRSR</sequence>
<reference evidence="1" key="2">
    <citation type="journal article" date="2022" name="New Phytol.">
        <title>Evolutionary transition to the ectomycorrhizal habit in the genomes of a hyperdiverse lineage of mushroom-forming fungi.</title>
        <authorList>
            <person name="Looney B."/>
            <person name="Miyauchi S."/>
            <person name="Morin E."/>
            <person name="Drula E."/>
            <person name="Courty P.E."/>
            <person name="Kohler A."/>
            <person name="Kuo A."/>
            <person name="LaButti K."/>
            <person name="Pangilinan J."/>
            <person name="Lipzen A."/>
            <person name="Riley R."/>
            <person name="Andreopoulos W."/>
            <person name="He G."/>
            <person name="Johnson J."/>
            <person name="Nolan M."/>
            <person name="Tritt A."/>
            <person name="Barry K.W."/>
            <person name="Grigoriev I.V."/>
            <person name="Nagy L.G."/>
            <person name="Hibbett D."/>
            <person name="Henrissat B."/>
            <person name="Matheny P.B."/>
            <person name="Labbe J."/>
            <person name="Martin F.M."/>
        </authorList>
    </citation>
    <scope>NUCLEOTIDE SEQUENCE</scope>
    <source>
        <strain evidence="1">EC-137</strain>
    </source>
</reference>
<keyword evidence="2" id="KW-1185">Reference proteome</keyword>
<dbReference type="Proteomes" id="UP000814128">
    <property type="component" value="Unassembled WGS sequence"/>
</dbReference>
<accession>A0ACB8QAW1</accession>
<gene>
    <name evidence="1" type="ORF">K488DRAFT_73523</name>
</gene>
<comment type="caution">
    <text evidence="1">The sequence shown here is derived from an EMBL/GenBank/DDBJ whole genome shotgun (WGS) entry which is preliminary data.</text>
</comment>
<evidence type="ECO:0000313" key="1">
    <source>
        <dbReference type="EMBL" id="KAI0028741.1"/>
    </source>
</evidence>
<evidence type="ECO:0000313" key="2">
    <source>
        <dbReference type="Proteomes" id="UP000814128"/>
    </source>
</evidence>
<proteinExistence type="predicted"/>
<dbReference type="EMBL" id="MU273726">
    <property type="protein sequence ID" value="KAI0028741.1"/>
    <property type="molecule type" value="Genomic_DNA"/>
</dbReference>
<reference evidence="1" key="1">
    <citation type="submission" date="2021-02" db="EMBL/GenBank/DDBJ databases">
        <authorList>
            <consortium name="DOE Joint Genome Institute"/>
            <person name="Ahrendt S."/>
            <person name="Looney B.P."/>
            <person name="Miyauchi S."/>
            <person name="Morin E."/>
            <person name="Drula E."/>
            <person name="Courty P.E."/>
            <person name="Chicoki N."/>
            <person name="Fauchery L."/>
            <person name="Kohler A."/>
            <person name="Kuo A."/>
            <person name="Labutti K."/>
            <person name="Pangilinan J."/>
            <person name="Lipzen A."/>
            <person name="Riley R."/>
            <person name="Andreopoulos W."/>
            <person name="He G."/>
            <person name="Johnson J."/>
            <person name="Barry K.W."/>
            <person name="Grigoriev I.V."/>
            <person name="Nagy L."/>
            <person name="Hibbett D."/>
            <person name="Henrissat B."/>
            <person name="Matheny P.B."/>
            <person name="Labbe J."/>
            <person name="Martin F."/>
        </authorList>
    </citation>
    <scope>NUCLEOTIDE SEQUENCE</scope>
    <source>
        <strain evidence="1">EC-137</strain>
    </source>
</reference>
<name>A0ACB8QAW1_9AGAM</name>
<protein>
    <submittedName>
        <fullName evidence="1">Uncharacterized protein</fullName>
    </submittedName>
</protein>